<feature type="transmembrane region" description="Helical" evidence="1">
    <location>
        <begin position="9"/>
        <end position="32"/>
    </location>
</feature>
<feature type="transmembrane region" description="Helical" evidence="1">
    <location>
        <begin position="121"/>
        <end position="137"/>
    </location>
</feature>
<keyword evidence="3" id="KW-1185">Reference proteome</keyword>
<keyword evidence="1" id="KW-0472">Membrane</keyword>
<dbReference type="InterPro" id="IPR009476">
    <property type="entry name" value="DUF1097"/>
</dbReference>
<organism evidence="2 3">
    <name type="scientific">Hansschlegelia beijingensis</name>
    <dbReference type="NCBI Taxonomy" id="1133344"/>
    <lineage>
        <taxon>Bacteria</taxon>
        <taxon>Pseudomonadati</taxon>
        <taxon>Pseudomonadota</taxon>
        <taxon>Alphaproteobacteria</taxon>
        <taxon>Hyphomicrobiales</taxon>
        <taxon>Methylopilaceae</taxon>
        <taxon>Hansschlegelia</taxon>
    </lineage>
</organism>
<dbReference type="EMBL" id="JACIDR010000004">
    <property type="protein sequence ID" value="MBB3974072.1"/>
    <property type="molecule type" value="Genomic_DNA"/>
</dbReference>
<feature type="transmembrane region" description="Helical" evidence="1">
    <location>
        <begin position="69"/>
        <end position="89"/>
    </location>
</feature>
<evidence type="ECO:0000256" key="1">
    <source>
        <dbReference type="SAM" id="Phobius"/>
    </source>
</evidence>
<name>A0A7W6GGI1_9HYPH</name>
<feature type="transmembrane region" description="Helical" evidence="1">
    <location>
        <begin position="38"/>
        <end position="57"/>
    </location>
</feature>
<reference evidence="2 3" key="1">
    <citation type="submission" date="2020-08" db="EMBL/GenBank/DDBJ databases">
        <title>Genomic Encyclopedia of Type Strains, Phase IV (KMG-IV): sequencing the most valuable type-strain genomes for metagenomic binning, comparative biology and taxonomic classification.</title>
        <authorList>
            <person name="Goeker M."/>
        </authorList>
    </citation>
    <scope>NUCLEOTIDE SEQUENCE [LARGE SCALE GENOMIC DNA]</scope>
    <source>
        <strain evidence="2 3">DSM 25481</strain>
    </source>
</reference>
<dbReference type="AlphaFoldDB" id="A0A7W6GGI1"/>
<feature type="transmembrane region" description="Helical" evidence="1">
    <location>
        <begin position="95"/>
        <end position="112"/>
    </location>
</feature>
<gene>
    <name evidence="2" type="ORF">GGR24_002749</name>
</gene>
<dbReference type="Pfam" id="PF06496">
    <property type="entry name" value="DUF1097"/>
    <property type="match status" value="1"/>
</dbReference>
<protein>
    <recommendedName>
        <fullName evidence="4">DUF1097 domain-containing protein</fullName>
    </recommendedName>
</protein>
<accession>A0A7W6GGI1</accession>
<sequence length="171" mass="17572">MSNETDKSFIWKPALPAAASIIFTGVAAIIAAGAAFGALHLGFAPWVMFVGWVAYFVRPISAVQGLKTGLCVWLGVAMGAVAALALGFLGPMLGHAAILPVVFVVACVVLALRSAPPFDNVVAWFLGLIAFFASHLPPSLLSIAELGAVASGGILAGWIAQRLQARLAGPH</sequence>
<proteinExistence type="predicted"/>
<keyword evidence="1" id="KW-1133">Transmembrane helix</keyword>
<evidence type="ECO:0000313" key="3">
    <source>
        <dbReference type="Proteomes" id="UP000528964"/>
    </source>
</evidence>
<dbReference type="RefSeq" id="WP_183395922.1">
    <property type="nucleotide sequence ID" value="NZ_JACIDR010000004.1"/>
</dbReference>
<comment type="caution">
    <text evidence="2">The sequence shown here is derived from an EMBL/GenBank/DDBJ whole genome shotgun (WGS) entry which is preliminary data.</text>
</comment>
<evidence type="ECO:0000313" key="2">
    <source>
        <dbReference type="EMBL" id="MBB3974072.1"/>
    </source>
</evidence>
<keyword evidence="1" id="KW-0812">Transmembrane</keyword>
<dbReference type="Proteomes" id="UP000528964">
    <property type="component" value="Unassembled WGS sequence"/>
</dbReference>
<evidence type="ECO:0008006" key="4">
    <source>
        <dbReference type="Google" id="ProtNLM"/>
    </source>
</evidence>